<dbReference type="RefSeq" id="WP_289167559.1">
    <property type="nucleotide sequence ID" value="NZ_JASZZN010000049.1"/>
</dbReference>
<gene>
    <name evidence="1" type="ORF">QTN89_28480</name>
</gene>
<name>A0ABT7PSF5_9BACT</name>
<evidence type="ECO:0000313" key="1">
    <source>
        <dbReference type="EMBL" id="MDM4019425.1"/>
    </source>
</evidence>
<keyword evidence="2" id="KW-1185">Reference proteome</keyword>
<feature type="non-terminal residue" evidence="1">
    <location>
        <position position="99"/>
    </location>
</feature>
<organism evidence="1 2">
    <name type="scientific">Roseiconus lacunae</name>
    <dbReference type="NCBI Taxonomy" id="2605694"/>
    <lineage>
        <taxon>Bacteria</taxon>
        <taxon>Pseudomonadati</taxon>
        <taxon>Planctomycetota</taxon>
        <taxon>Planctomycetia</taxon>
        <taxon>Pirellulales</taxon>
        <taxon>Pirellulaceae</taxon>
        <taxon>Roseiconus</taxon>
    </lineage>
</organism>
<comment type="caution">
    <text evidence="1">The sequence shown here is derived from an EMBL/GenBank/DDBJ whole genome shotgun (WGS) entry which is preliminary data.</text>
</comment>
<evidence type="ECO:0000313" key="2">
    <source>
        <dbReference type="Proteomes" id="UP001239462"/>
    </source>
</evidence>
<proteinExistence type="predicted"/>
<accession>A0ABT7PSF5</accession>
<reference evidence="1 2" key="1">
    <citation type="submission" date="2023-06" db="EMBL/GenBank/DDBJ databases">
        <title>Roseiconus lacunae JC819 isolated from Gulf of Mannar region, Tamil Nadu.</title>
        <authorList>
            <person name="Pk S."/>
            <person name="Ch S."/>
            <person name="Ch V.R."/>
        </authorList>
    </citation>
    <scope>NUCLEOTIDE SEQUENCE [LARGE SCALE GENOMIC DNA]</scope>
    <source>
        <strain evidence="1 2">JC819</strain>
    </source>
</reference>
<dbReference type="EMBL" id="JASZZN010000049">
    <property type="protein sequence ID" value="MDM4019425.1"/>
    <property type="molecule type" value="Genomic_DNA"/>
</dbReference>
<dbReference type="Proteomes" id="UP001239462">
    <property type="component" value="Unassembled WGS sequence"/>
</dbReference>
<sequence>MLLNWLTLIPKNFVVANRFLRTAWQITDANYQTTKLSIINATSSLVSSTPRRTLPYPQPIEAPQCVGRLPISEAGKIGAASVAVNLSSREFQNCFLKLS</sequence>
<protein>
    <submittedName>
        <fullName evidence="1">Uncharacterized protein</fullName>
    </submittedName>
</protein>